<dbReference type="PANTHER" id="PTHR38133:SF1">
    <property type="entry name" value="SLR1429 PROTEIN"/>
    <property type="match status" value="1"/>
</dbReference>
<dbReference type="EMBL" id="CANL01000056">
    <property type="protein sequence ID" value="CCM65169.1"/>
    <property type="molecule type" value="Genomic_DNA"/>
</dbReference>
<dbReference type="PANTHER" id="PTHR38133">
    <property type="entry name" value="SLR1429 PROTEIN"/>
    <property type="match status" value="1"/>
</dbReference>
<dbReference type="OrthoDB" id="188274at2"/>
<sequence>MSGPPDSTPDGEAPAWHGQWLQTAAECLDVSPRALTVARTRLGEPQADATSALRLTMEPGRVVAVDPASSHRTVMTIRQWGPARWARTRSALADDLAIERSLATGRIHPRLRHTMMSLRADPMPGRADLSAECGCGRDGCAHLASLLVAVANEVADDPLLLLMLRGVDRGDLGGQSQLDEIPPGWPRARDPGVAAETVWKRPQLPLTPAAHRPPTERTRVGSPPADSGLSRASLGALADFAAHRAAALLADAQPEADGGLGVLAERLVERGLAATTVAARSGLSNDELEVRRRARVLAGEAGLAVLLDRFDADPDDLADGASALGGRVRQRANLVTSGPTGRQLRIDRRGKWWLLRSDPELGWVLADGPSDDPGTLCSD</sequence>
<gene>
    <name evidence="2" type="ORF">BN381_60073</name>
</gene>
<evidence type="ECO:0008006" key="4">
    <source>
        <dbReference type="Google" id="ProtNLM"/>
    </source>
</evidence>
<protein>
    <recommendedName>
        <fullName evidence="4">SWIM-type domain-containing protein</fullName>
    </recommendedName>
</protein>
<dbReference type="HOGENOM" id="CLU_053146_3_1_11"/>
<comment type="caution">
    <text evidence="2">The sequence shown here is derived from an EMBL/GenBank/DDBJ whole genome shotgun (WGS) entry which is preliminary data.</text>
</comment>
<dbReference type="AlphaFoldDB" id="R4Z2J7"/>
<accession>R4Z2J7</accession>
<evidence type="ECO:0000313" key="2">
    <source>
        <dbReference type="EMBL" id="CCM65169.1"/>
    </source>
</evidence>
<dbReference type="RefSeq" id="WP_012229658.1">
    <property type="nucleotide sequence ID" value="NZ_HG422565.1"/>
</dbReference>
<dbReference type="STRING" id="1229780.BN381_60073"/>
<proteinExistence type="predicted"/>
<evidence type="ECO:0000313" key="3">
    <source>
        <dbReference type="Proteomes" id="UP000018291"/>
    </source>
</evidence>
<reference evidence="2 3" key="1">
    <citation type="journal article" date="2013" name="ISME J.">
        <title>Metabolic model for the filamentous 'Candidatus Microthrix parvicella' based on genomic and metagenomic analyses.</title>
        <authorList>
            <person name="Jon McIlroy S."/>
            <person name="Kristiansen R."/>
            <person name="Albertsen M."/>
            <person name="Michael Karst S."/>
            <person name="Rossetti S."/>
            <person name="Lund Nielsen J."/>
            <person name="Tandoi V."/>
            <person name="James Seviour R."/>
            <person name="Nielsen P.H."/>
        </authorList>
    </citation>
    <scope>NUCLEOTIDE SEQUENCE [LARGE SCALE GENOMIC DNA]</scope>
    <source>
        <strain evidence="2 3">RN1</strain>
    </source>
</reference>
<feature type="region of interest" description="Disordered" evidence="1">
    <location>
        <begin position="204"/>
        <end position="228"/>
    </location>
</feature>
<organism evidence="2 3">
    <name type="scientific">Candidatus Neomicrothrix parvicella RN1</name>
    <dbReference type="NCBI Taxonomy" id="1229780"/>
    <lineage>
        <taxon>Bacteria</taxon>
        <taxon>Bacillati</taxon>
        <taxon>Actinomycetota</taxon>
        <taxon>Acidimicrobiia</taxon>
        <taxon>Acidimicrobiales</taxon>
        <taxon>Microthrixaceae</taxon>
        <taxon>Candidatus Neomicrothrix</taxon>
    </lineage>
</organism>
<evidence type="ECO:0000256" key="1">
    <source>
        <dbReference type="SAM" id="MobiDB-lite"/>
    </source>
</evidence>
<keyword evidence="3" id="KW-1185">Reference proteome</keyword>
<dbReference type="eggNOG" id="COG4279">
    <property type="taxonomic scope" value="Bacteria"/>
</dbReference>
<name>R4Z2J7_9ACTN</name>
<dbReference type="Proteomes" id="UP000018291">
    <property type="component" value="Unassembled WGS sequence"/>
</dbReference>